<dbReference type="GO" id="GO:0008017">
    <property type="term" value="F:microtubule binding"/>
    <property type="evidence" value="ECO:0007669"/>
    <property type="project" value="InterPro"/>
</dbReference>
<keyword evidence="4" id="KW-0132">Cell division</keyword>
<evidence type="ECO:0000256" key="2">
    <source>
        <dbReference type="ARBA" id="ARBA00010729"/>
    </source>
</evidence>
<dbReference type="InterPro" id="IPR036872">
    <property type="entry name" value="CH_dom_sf"/>
</dbReference>
<evidence type="ECO:0000259" key="12">
    <source>
        <dbReference type="PROSITE" id="PS50021"/>
    </source>
</evidence>
<feature type="coiled-coil region" evidence="10">
    <location>
        <begin position="235"/>
        <end position="269"/>
    </location>
</feature>
<feature type="compositionally biased region" description="Basic and acidic residues" evidence="11">
    <location>
        <begin position="222"/>
        <end position="234"/>
    </location>
</feature>
<proteinExistence type="inferred from homology"/>
<feature type="domain" description="EB1 C-terminal" evidence="13">
    <location>
        <begin position="234"/>
        <end position="304"/>
    </location>
</feature>
<dbReference type="PROSITE" id="PS51230">
    <property type="entry name" value="EB1_C"/>
    <property type="match status" value="1"/>
</dbReference>
<evidence type="ECO:0000256" key="8">
    <source>
        <dbReference type="ARBA" id="ARBA00023306"/>
    </source>
</evidence>
<reference evidence="14" key="1">
    <citation type="submission" date="2021-02" db="EMBL/GenBank/DDBJ databases">
        <authorList>
            <person name="Nowell W R."/>
        </authorList>
    </citation>
    <scope>NUCLEOTIDE SEQUENCE</scope>
</reference>
<evidence type="ECO:0000313" key="14">
    <source>
        <dbReference type="EMBL" id="CAF0813945.1"/>
    </source>
</evidence>
<feature type="compositionally biased region" description="Low complexity" evidence="11">
    <location>
        <begin position="166"/>
        <end position="198"/>
    </location>
</feature>
<dbReference type="Proteomes" id="UP000663828">
    <property type="component" value="Unassembled WGS sequence"/>
</dbReference>
<keyword evidence="3" id="KW-0963">Cytoplasm</keyword>
<evidence type="ECO:0000256" key="3">
    <source>
        <dbReference type="ARBA" id="ARBA00022490"/>
    </source>
</evidence>
<dbReference type="SUPFAM" id="SSF140612">
    <property type="entry name" value="EB1 dimerisation domain-like"/>
    <property type="match status" value="1"/>
</dbReference>
<keyword evidence="7" id="KW-0206">Cytoskeleton</keyword>
<dbReference type="Pfam" id="PF03271">
    <property type="entry name" value="EB1"/>
    <property type="match status" value="1"/>
</dbReference>
<dbReference type="PROSITE" id="PS50021">
    <property type="entry name" value="CH"/>
    <property type="match status" value="1"/>
</dbReference>
<evidence type="ECO:0000256" key="10">
    <source>
        <dbReference type="SAM" id="Coils"/>
    </source>
</evidence>
<dbReference type="InterPro" id="IPR001715">
    <property type="entry name" value="CH_dom"/>
</dbReference>
<keyword evidence="15" id="KW-1185">Reference proteome</keyword>
<evidence type="ECO:0000313" key="15">
    <source>
        <dbReference type="Proteomes" id="UP000663828"/>
    </source>
</evidence>
<evidence type="ECO:0000256" key="7">
    <source>
        <dbReference type="ARBA" id="ARBA00023212"/>
    </source>
</evidence>
<dbReference type="InterPro" id="IPR027328">
    <property type="entry name" value="MAPRE"/>
</dbReference>
<dbReference type="Pfam" id="PF00307">
    <property type="entry name" value="CH"/>
    <property type="match status" value="1"/>
</dbReference>
<dbReference type="InterPro" id="IPR036133">
    <property type="entry name" value="EB1_C_sf"/>
</dbReference>
<evidence type="ECO:0000256" key="11">
    <source>
        <dbReference type="SAM" id="MobiDB-lite"/>
    </source>
</evidence>
<comment type="caution">
    <text evidence="14">The sequence shown here is derived from an EMBL/GenBank/DDBJ whole genome shotgun (WGS) entry which is preliminary data.</text>
</comment>
<feature type="compositionally biased region" description="Polar residues" evidence="11">
    <location>
        <begin position="200"/>
        <end position="212"/>
    </location>
</feature>
<name>A0A813TMS6_ADIRI</name>
<gene>
    <name evidence="14" type="ORF">XAT740_LOCUS3611</name>
</gene>
<dbReference type="SUPFAM" id="SSF47576">
    <property type="entry name" value="Calponin-homology domain, CH-domain"/>
    <property type="match status" value="1"/>
</dbReference>
<evidence type="ECO:0000256" key="1">
    <source>
        <dbReference type="ARBA" id="ARBA00004245"/>
    </source>
</evidence>
<comment type="similarity">
    <text evidence="2">Belongs to the MAPRE family.</text>
</comment>
<feature type="region of interest" description="Disordered" evidence="11">
    <location>
        <begin position="303"/>
        <end position="339"/>
    </location>
</feature>
<dbReference type="GO" id="GO:0005874">
    <property type="term" value="C:microtubule"/>
    <property type="evidence" value="ECO:0007669"/>
    <property type="project" value="UniProtKB-KW"/>
</dbReference>
<evidence type="ECO:0000256" key="9">
    <source>
        <dbReference type="PROSITE-ProRule" id="PRU00576"/>
    </source>
</evidence>
<keyword evidence="10" id="KW-0175">Coiled coil</keyword>
<dbReference type="FunFam" id="1.20.5.1430:FF:000005">
    <property type="entry name" value="Eb1, isoform E"/>
    <property type="match status" value="1"/>
</dbReference>
<comment type="subcellular location">
    <subcellularLocation>
        <location evidence="1">Cytoplasm</location>
        <location evidence="1">Cytoskeleton</location>
    </subcellularLocation>
</comment>
<sequence length="339" mass="37525">MAAVNVYHTSVTTDNLSRNDILQWINTALEANFTKVEDLCSGRSFNVCPKRNLQWSLLYIGSAYCQFMEMMFPGAIGSRSKRVKWCTKLEHEYINNFKVLQEYFKALAVDKIVPVEKLVKGKFQDNFEFVQWFKKFFDANYTAAHDYDPVAARDGQPLGSGGGKGTTASSGIRAPPASRPAPVVRAAPAPTRAPIAATKPMQQHQPKISPSVNRPGGGSSGHHIDSHHGSHSHDNLRLQQEIDNLQEIIQQHAAQIAGLEKERDFYYQKLRDVEVICQEPECDSLPQTQRILEILYATEEGFAQPDQENGNGEAEDVNGITVGSNGNGSALVGGEEDTY</sequence>
<accession>A0A813TMS6</accession>
<dbReference type="Gene3D" id="1.10.418.10">
    <property type="entry name" value="Calponin-like domain"/>
    <property type="match status" value="1"/>
</dbReference>
<dbReference type="GO" id="GO:0051301">
    <property type="term" value="P:cell division"/>
    <property type="evidence" value="ECO:0007669"/>
    <property type="project" value="UniProtKB-KW"/>
</dbReference>
<dbReference type="AlphaFoldDB" id="A0A813TMS6"/>
<dbReference type="Gene3D" id="1.20.5.1430">
    <property type="match status" value="1"/>
</dbReference>
<organism evidence="14 15">
    <name type="scientific">Adineta ricciae</name>
    <name type="common">Rotifer</name>
    <dbReference type="NCBI Taxonomy" id="249248"/>
    <lineage>
        <taxon>Eukaryota</taxon>
        <taxon>Metazoa</taxon>
        <taxon>Spiralia</taxon>
        <taxon>Gnathifera</taxon>
        <taxon>Rotifera</taxon>
        <taxon>Eurotatoria</taxon>
        <taxon>Bdelloidea</taxon>
        <taxon>Adinetida</taxon>
        <taxon>Adinetidae</taxon>
        <taxon>Adineta</taxon>
    </lineage>
</organism>
<feature type="region of interest" description="Disordered" evidence="11">
    <location>
        <begin position="152"/>
        <end position="234"/>
    </location>
</feature>
<keyword evidence="6" id="KW-0498">Mitosis</keyword>
<keyword evidence="5 9" id="KW-0493">Microtubule</keyword>
<keyword evidence="8" id="KW-0131">Cell cycle</keyword>
<dbReference type="EMBL" id="CAJNOR010000139">
    <property type="protein sequence ID" value="CAF0813945.1"/>
    <property type="molecule type" value="Genomic_DNA"/>
</dbReference>
<evidence type="ECO:0000256" key="4">
    <source>
        <dbReference type="ARBA" id="ARBA00022618"/>
    </source>
</evidence>
<protein>
    <submittedName>
        <fullName evidence="14">Uncharacterized protein</fullName>
    </submittedName>
</protein>
<evidence type="ECO:0000256" key="5">
    <source>
        <dbReference type="ARBA" id="ARBA00022701"/>
    </source>
</evidence>
<dbReference type="PANTHER" id="PTHR10623">
    <property type="entry name" value="MICROTUBULE-ASSOCIATED PROTEIN RP/EB FAMILY MEMBER"/>
    <property type="match status" value="1"/>
</dbReference>
<evidence type="ECO:0000259" key="13">
    <source>
        <dbReference type="PROSITE" id="PS51230"/>
    </source>
</evidence>
<evidence type="ECO:0000256" key="6">
    <source>
        <dbReference type="ARBA" id="ARBA00022776"/>
    </source>
</evidence>
<dbReference type="InterPro" id="IPR004953">
    <property type="entry name" value="EB1_C"/>
</dbReference>
<feature type="domain" description="Calponin-homology (CH)" evidence="12">
    <location>
        <begin position="15"/>
        <end position="138"/>
    </location>
</feature>